<evidence type="ECO:0000313" key="2">
    <source>
        <dbReference type="Proteomes" id="UP000339249"/>
    </source>
</evidence>
<evidence type="ECO:0008006" key="3">
    <source>
        <dbReference type="Google" id="ProtNLM"/>
    </source>
</evidence>
<reference evidence="1 2" key="1">
    <citation type="submission" date="2019-04" db="EMBL/GenBank/DDBJ databases">
        <authorList>
            <consortium name="Pathogen Informatics"/>
        </authorList>
    </citation>
    <scope>NUCLEOTIDE SEQUENCE [LARGE SCALE GENOMIC DNA]</scope>
    <source>
        <strain evidence="1 2">NCTC9185</strain>
    </source>
</reference>
<dbReference type="EMBL" id="CABDVU010000001">
    <property type="protein sequence ID" value="VTN15470.1"/>
    <property type="molecule type" value="Genomic_DNA"/>
</dbReference>
<sequence>MAKNSIDAYGASGKTNVLSFNPEALHLVDDPGHLLYDERIHLPLKESTVLNIMKLGVIEPIAVWKDSESGKVYVVFGRQRVKHVIEANRRLVEMGKEPLLIPAVVKRGTLIQMAQLMVSENEIRQPDTPIGRAKKWPHYRTVATAMTT</sequence>
<dbReference type="AlphaFoldDB" id="A0A4U9D9X8"/>
<name>A0A4U9D9X8_RAOTE</name>
<gene>
    <name evidence="1" type="ORF">NCTC9185_07558</name>
</gene>
<organism evidence="1 2">
    <name type="scientific">Raoultella terrigena</name>
    <name type="common">Klebsiella terrigena</name>
    <dbReference type="NCBI Taxonomy" id="577"/>
    <lineage>
        <taxon>Bacteria</taxon>
        <taxon>Pseudomonadati</taxon>
        <taxon>Pseudomonadota</taxon>
        <taxon>Gammaproteobacteria</taxon>
        <taxon>Enterobacterales</taxon>
        <taxon>Enterobacteriaceae</taxon>
        <taxon>Klebsiella/Raoultella group</taxon>
        <taxon>Raoultella</taxon>
    </lineage>
</organism>
<proteinExistence type="predicted"/>
<accession>A0A4U9D9X8</accession>
<evidence type="ECO:0000313" key="1">
    <source>
        <dbReference type="EMBL" id="VTN15470.1"/>
    </source>
</evidence>
<protein>
    <recommendedName>
        <fullName evidence="3">ParB/Sulfiredoxin domain-containing protein</fullName>
    </recommendedName>
</protein>
<dbReference type="InterPro" id="IPR036086">
    <property type="entry name" value="ParB/Sulfiredoxin_sf"/>
</dbReference>
<dbReference type="SUPFAM" id="SSF110849">
    <property type="entry name" value="ParB/Sulfiredoxin"/>
    <property type="match status" value="1"/>
</dbReference>
<dbReference type="Proteomes" id="UP000339249">
    <property type="component" value="Unassembled WGS sequence"/>
</dbReference>